<evidence type="ECO:0000256" key="5">
    <source>
        <dbReference type="ARBA" id="ARBA00022801"/>
    </source>
</evidence>
<keyword evidence="6" id="KW-0460">Magnesium</keyword>
<evidence type="ECO:0000256" key="3">
    <source>
        <dbReference type="ARBA" id="ARBA00022723"/>
    </source>
</evidence>
<comment type="subunit">
    <text evidence="11 12">Monomer. Binds crRNA and tracrRNA.</text>
</comment>
<dbReference type="Pfam" id="PF18541">
    <property type="entry name" value="RuvC_III"/>
    <property type="match status" value="1"/>
</dbReference>
<proteinExistence type="inferred from homology"/>
<evidence type="ECO:0000256" key="1">
    <source>
        <dbReference type="ARBA" id="ARBA00001946"/>
    </source>
</evidence>
<dbReference type="GO" id="GO:0051607">
    <property type="term" value="P:defense response to virus"/>
    <property type="evidence" value="ECO:0007669"/>
    <property type="project" value="UniProtKB-UniRule"/>
</dbReference>
<reference evidence="14 15" key="1">
    <citation type="submission" date="2018-12" db="EMBL/GenBank/DDBJ databases">
        <authorList>
            <consortium name="Pathogen Informatics"/>
        </authorList>
    </citation>
    <scope>NUCLEOTIDE SEQUENCE [LARGE SCALE GENOMIC DNA]</scope>
    <source>
        <strain evidence="14 15">NCTC12871</strain>
    </source>
</reference>
<dbReference type="GO" id="GO:0046872">
    <property type="term" value="F:metal ion binding"/>
    <property type="evidence" value="ECO:0007669"/>
    <property type="project" value="UniProtKB-UniRule"/>
</dbReference>
<sequence length="1073" mass="123054">MENSTLQAQSIPAYVLGLDIGIASIGWACVAVDEKEQPYGLLDCGVRIFDAAENPKDGSSLNATRREKRALRRSIHRRALRMQRGKALCKKFGLLEASDFINKNEVTGLPNDTWELRVAGLTRQLNRKEWAAVLLHLLKHRGYLSQRKSEATTTDKELGKLLSGVAQNHQMLDEKAYQSCAELALNEFKGKWRNHSGDYSHTFNRLDLLAEIHTLFAKQRAFGNSFTDTEFEDTFCDLFMWQKPALSGDALLNMVGKCTFEKGEYRAAKHSYTAERFIMLGKLLNLRFSDNGGQRGLTQEECQQLLELAYKQTKVTYTQVKKALNLPEDTLFKGLPYGRAKTAEEIKKVEGRTFLEAKAYHQIRKAVEKVDKQAWELMKADAKLLDHIGTTFSLYKTDEDFTKQLEHVDLASEIKDSLMMELNFDKFINLSLKALYQILPYMEQGKRYDEACAAIYGDHYGKKLGQISTLLPPLNEEQKYQLTNPVVIRALSQARKVINAIIRKYGSPARVHIETGRDVGKSYKARRDIEKQQEKNRKERELAVKDFSENFPEFGGVPKGKDILKMRLYKAQDGKCLYSGKPLDLRRLNEKGYVEVDHALPFSRTWDDSMNNKVLVLAGENQNKGNKTPYEWLGHTDRWQDFVARVLNSHFSPMKKERILTKVLDEKGFIERNLNDTRYISKFLSQWIDDNLQLTGQGKRRVLMTNGQITSLLRARWGLHKVREENDRHHAMDAVVIACTTPSMQKRISDYSKRREMQLFGERKGKMIDESTGEISYIHFPTPWEYFYQDVNARVFSDNPQNTLQENVPDRAEILADFVTPLFVSRMPNRKVTGQGHLETIRGAKNYLTDKVSTIRKPLTSLKLKDLENMINKEREPVLYEALKARLTEFNDDGAKAFAEPFYKKGGQQVKSIKLQDKQNTGVLLNDGKAIADNGDMVRTDVFIKKGKYFLVPVYAWQVEKGILPMKACIAKKTEDEWEDMDETAEFQFSMYKNDLIEVLRKNKPTIIGYFNKLNRSSGCIDLILHDRDTSQIKDGIIESLGIKGAIAVKKLDVDILGKTISPCKKEKRSDFR</sequence>
<comment type="domain">
    <text evidence="12">Has 2 endonuclease domains. The discontinuous RuvC-like domain cleaves the target DNA noncomplementary to crRNA while the HNH nuclease domain cleaves the target DNA complementary to crRNA.</text>
</comment>
<dbReference type="Pfam" id="PF18470">
    <property type="entry name" value="Cas9_a"/>
    <property type="match status" value="1"/>
</dbReference>
<dbReference type="Gene3D" id="3.30.420.10">
    <property type="entry name" value="Ribonuclease H-like superfamily/Ribonuclease H"/>
    <property type="match status" value="3"/>
</dbReference>
<evidence type="ECO:0000256" key="8">
    <source>
        <dbReference type="ARBA" id="ARBA00023118"/>
    </source>
</evidence>
<evidence type="ECO:0000256" key="11">
    <source>
        <dbReference type="ARBA" id="ARBA00046380"/>
    </source>
</evidence>
<dbReference type="GO" id="GO:0003677">
    <property type="term" value="F:DNA binding"/>
    <property type="evidence" value="ECO:0007669"/>
    <property type="project" value="UniProtKB-UniRule"/>
</dbReference>
<dbReference type="Proteomes" id="UP000279799">
    <property type="component" value="Chromosome"/>
</dbReference>
<keyword evidence="10" id="KW-0464">Manganese</keyword>
<comment type="function">
    <text evidence="12">CRISPR (clustered regularly interspaced short palindromic repeat) is an adaptive immune system that provides protection against mobile genetic elements (viruses, transposable elements and conjugative plasmids). CRISPR clusters contain spacers, sequences complementary to antecedent mobile elements, and target invading nucleic acids. CRISPR clusters are transcribed and processed into CRISPR RNA (crRNA). In type II CRISPR systems correct processing of pre-crRNA requires a trans-encoded small RNA (tracrRNA), endogenous ribonuclease 3 (rnc) and this protein. The tracrRNA serves as a guide for ribonuclease 3-aided processing of pre-crRNA. Subsequently Cas9/crRNA/tracrRNA endonucleolytically cleaves linear or circular dsDNA target complementary to the spacer; Cas9 is inactive in the absence of the 2 guide RNAs (gRNA). Cas9 recognizes the protospacer adjacent motif (PAM) in the CRISPR repeat sequences to help distinguish self versus nonself, as targets within the bacterial CRISPR locus do not have PAMs. PAM recognition is also required for catalytic activity.</text>
</comment>
<dbReference type="EC" id="3.1.-.-" evidence="12"/>
<dbReference type="NCBIfam" id="TIGR01865">
    <property type="entry name" value="cas_Csn1"/>
    <property type="match status" value="1"/>
</dbReference>
<dbReference type="OrthoDB" id="9777169at2"/>
<keyword evidence="2 12" id="KW-0540">Nuclease</keyword>
<evidence type="ECO:0000259" key="13">
    <source>
        <dbReference type="PROSITE" id="PS51749"/>
    </source>
</evidence>
<dbReference type="HAMAP" id="MF_01480">
    <property type="entry name" value="Cas9"/>
    <property type="match status" value="1"/>
</dbReference>
<dbReference type="PROSITE" id="PS51749">
    <property type="entry name" value="HNH_CAS9"/>
    <property type="match status" value="1"/>
</dbReference>
<dbReference type="Pfam" id="PF13395">
    <property type="entry name" value="HNH_4"/>
    <property type="match status" value="1"/>
</dbReference>
<dbReference type="EMBL" id="LR134510">
    <property type="protein sequence ID" value="VEJ08750.1"/>
    <property type="molecule type" value="Genomic_DNA"/>
</dbReference>
<feature type="domain" description="HNH Cas9-type" evidence="13">
    <location>
        <begin position="522"/>
        <end position="674"/>
    </location>
</feature>
<dbReference type="InterPro" id="IPR033114">
    <property type="entry name" value="HNH_CAS9"/>
</dbReference>
<keyword evidence="8 12" id="KW-0051">Antiviral defense</keyword>
<dbReference type="KEGG" id="adp:NCTC12871_00161"/>
<dbReference type="Gene3D" id="1.10.30.50">
    <property type="match status" value="1"/>
</dbReference>
<evidence type="ECO:0000256" key="10">
    <source>
        <dbReference type="ARBA" id="ARBA00023211"/>
    </source>
</evidence>
<dbReference type="GO" id="GO:0043571">
    <property type="term" value="P:maintenance of CRISPR repeat elements"/>
    <property type="evidence" value="ECO:0007669"/>
    <property type="project" value="UniProtKB-UniRule"/>
</dbReference>
<protein>
    <recommendedName>
        <fullName evidence="12">CRISPR-associated endonuclease Cas9</fullName>
        <ecNumber evidence="12">3.1.-.-</ecNumber>
    </recommendedName>
</protein>
<evidence type="ECO:0000313" key="15">
    <source>
        <dbReference type="Proteomes" id="UP000279799"/>
    </source>
</evidence>
<dbReference type="InterPro" id="IPR028629">
    <property type="entry name" value="Cas9"/>
</dbReference>
<evidence type="ECO:0000256" key="7">
    <source>
        <dbReference type="ARBA" id="ARBA00022884"/>
    </source>
</evidence>
<keyword evidence="5 12" id="KW-0378">Hydrolase</keyword>
<keyword evidence="15" id="KW-1185">Reference proteome</keyword>
<keyword evidence="7 12" id="KW-0694">RNA-binding</keyword>
<name>A0A448TRY8_9PAST</name>
<dbReference type="InterPro" id="IPR003615">
    <property type="entry name" value="HNH_nuc"/>
</dbReference>
<dbReference type="CDD" id="cd09643">
    <property type="entry name" value="Csn1"/>
    <property type="match status" value="1"/>
</dbReference>
<dbReference type="InterPro" id="IPR040619">
    <property type="entry name" value="Cas9_alpha-helical_lobe"/>
</dbReference>
<gene>
    <name evidence="12" type="primary">cas9</name>
    <name evidence="14" type="ORF">NCTC12871_00161</name>
</gene>
<evidence type="ECO:0000256" key="2">
    <source>
        <dbReference type="ARBA" id="ARBA00022722"/>
    </source>
</evidence>
<dbReference type="InterPro" id="IPR041383">
    <property type="entry name" value="RuvC_III"/>
</dbReference>
<accession>A0A448TRY8</accession>
<keyword evidence="4 12" id="KW-0255">Endonuclease</keyword>
<comment type="caution">
    <text evidence="12">Lacks conserved residue(s) required for the propagation of feature annotation.</text>
</comment>
<dbReference type="GO" id="GO:0004519">
    <property type="term" value="F:endonuclease activity"/>
    <property type="evidence" value="ECO:0007669"/>
    <property type="project" value="UniProtKB-UniRule"/>
</dbReference>
<comment type="cofactor">
    <cofactor evidence="1">
        <name>Mg(2+)</name>
        <dbReference type="ChEBI" id="CHEBI:18420"/>
    </cofactor>
</comment>
<evidence type="ECO:0000256" key="12">
    <source>
        <dbReference type="HAMAP-Rule" id="MF_01480"/>
    </source>
</evidence>
<evidence type="ECO:0000256" key="4">
    <source>
        <dbReference type="ARBA" id="ARBA00022759"/>
    </source>
</evidence>
<feature type="active site" description="For RuvC-like nuclease domain" evidence="12">
    <location>
        <position position="19"/>
    </location>
</feature>
<dbReference type="InterPro" id="IPR036397">
    <property type="entry name" value="RNaseH_sf"/>
</dbReference>
<evidence type="ECO:0000256" key="9">
    <source>
        <dbReference type="ARBA" id="ARBA00023125"/>
    </source>
</evidence>
<organism evidence="14 15">
    <name type="scientific">Actinobacillus delphinicola</name>
    <dbReference type="NCBI Taxonomy" id="51161"/>
    <lineage>
        <taxon>Bacteria</taxon>
        <taxon>Pseudomonadati</taxon>
        <taxon>Pseudomonadota</taxon>
        <taxon>Gammaproteobacteria</taxon>
        <taxon>Pasteurellales</taxon>
        <taxon>Pasteurellaceae</taxon>
        <taxon>Actinobacillus</taxon>
    </lineage>
</organism>
<dbReference type="GO" id="GO:0003723">
    <property type="term" value="F:RNA binding"/>
    <property type="evidence" value="ECO:0007669"/>
    <property type="project" value="UniProtKB-UniRule"/>
</dbReference>
<comment type="similarity">
    <text evidence="12">Belongs to the CRISPR-associated Cas9 family.</text>
</comment>
<dbReference type="GO" id="GO:0016787">
    <property type="term" value="F:hydrolase activity"/>
    <property type="evidence" value="ECO:0007669"/>
    <property type="project" value="UniProtKB-KW"/>
</dbReference>
<evidence type="ECO:0000256" key="6">
    <source>
        <dbReference type="ARBA" id="ARBA00022842"/>
    </source>
</evidence>
<evidence type="ECO:0000313" key="14">
    <source>
        <dbReference type="EMBL" id="VEJ08750.1"/>
    </source>
</evidence>
<dbReference type="RefSeq" id="WP_126598092.1">
    <property type="nucleotide sequence ID" value="NZ_LR134510.1"/>
</dbReference>
<dbReference type="AlphaFoldDB" id="A0A448TRY8"/>
<feature type="active site" description="Proton acceptor for HNH nuclease domain" evidence="12">
    <location>
        <position position="598"/>
    </location>
</feature>
<keyword evidence="9 12" id="KW-0238">DNA-binding</keyword>
<keyword evidence="3" id="KW-0479">Metal-binding</keyword>